<reference evidence="2" key="1">
    <citation type="submission" date="2018-05" db="EMBL/GenBank/DDBJ databases">
        <authorList>
            <person name="Lanie J.A."/>
            <person name="Ng W.-L."/>
            <person name="Kazmierczak K.M."/>
            <person name="Andrzejewski T.M."/>
            <person name="Davidsen T.M."/>
            <person name="Wayne K.J."/>
            <person name="Tettelin H."/>
            <person name="Glass J.I."/>
            <person name="Rusch D."/>
            <person name="Podicherti R."/>
            <person name="Tsui H.-C.T."/>
            <person name="Winkler M.E."/>
        </authorList>
    </citation>
    <scope>NUCLEOTIDE SEQUENCE</scope>
</reference>
<feature type="transmembrane region" description="Helical" evidence="1">
    <location>
        <begin position="154"/>
        <end position="180"/>
    </location>
</feature>
<feature type="transmembrane region" description="Helical" evidence="1">
    <location>
        <begin position="100"/>
        <end position="122"/>
    </location>
</feature>
<name>A0A382IX06_9ZZZZ</name>
<accession>A0A382IX06</accession>
<feature type="non-terminal residue" evidence="2">
    <location>
        <position position="183"/>
    </location>
</feature>
<feature type="transmembrane region" description="Helical" evidence="1">
    <location>
        <begin position="21"/>
        <end position="39"/>
    </location>
</feature>
<feature type="transmembrane region" description="Helical" evidence="1">
    <location>
        <begin position="59"/>
        <end position="79"/>
    </location>
</feature>
<organism evidence="2">
    <name type="scientific">marine metagenome</name>
    <dbReference type="NCBI Taxonomy" id="408172"/>
    <lineage>
        <taxon>unclassified sequences</taxon>
        <taxon>metagenomes</taxon>
        <taxon>ecological metagenomes</taxon>
    </lineage>
</organism>
<protein>
    <submittedName>
        <fullName evidence="2">Uncharacterized protein</fullName>
    </submittedName>
</protein>
<keyword evidence="1" id="KW-0812">Transmembrane</keyword>
<evidence type="ECO:0000256" key="1">
    <source>
        <dbReference type="SAM" id="Phobius"/>
    </source>
</evidence>
<proteinExistence type="predicted"/>
<gene>
    <name evidence="2" type="ORF">METZ01_LOCUS256287</name>
</gene>
<keyword evidence="1" id="KW-0472">Membrane</keyword>
<dbReference type="EMBL" id="UINC01069787">
    <property type="protein sequence ID" value="SVC03433.1"/>
    <property type="molecule type" value="Genomic_DNA"/>
</dbReference>
<evidence type="ECO:0000313" key="2">
    <source>
        <dbReference type="EMBL" id="SVC03433.1"/>
    </source>
</evidence>
<sequence>MTAAQETTAGVSYVATFWVRVFSWSMLTVLAVFLINNYLAVTQDWPGISPVFQPGKAGALAWIQVVAYIAGLAVAVVYVQSTRSQTLRADSTMISDANTFLIRAFFWAVLLIGFADMVVSFLRVEGLLAGVVGEDLTKKLGRQQFRGSYLHLPLLGVALVTAAFTRTLGFIWLSLLIVVAELA</sequence>
<keyword evidence="1" id="KW-1133">Transmembrane helix</keyword>
<dbReference type="AlphaFoldDB" id="A0A382IX06"/>